<organism evidence="1">
    <name type="scientific">Aphanomyces invadans</name>
    <dbReference type="NCBI Taxonomy" id="157072"/>
    <lineage>
        <taxon>Eukaryota</taxon>
        <taxon>Sar</taxon>
        <taxon>Stramenopiles</taxon>
        <taxon>Oomycota</taxon>
        <taxon>Saprolegniomycetes</taxon>
        <taxon>Saprolegniales</taxon>
        <taxon>Verrucalvaceae</taxon>
        <taxon>Aphanomyces</taxon>
    </lineage>
</organism>
<dbReference type="AlphaFoldDB" id="A0A024T7Z2"/>
<dbReference type="VEuPathDB" id="FungiDB:H310_15004"/>
<gene>
    <name evidence="1" type="ORF">H310_15004</name>
</gene>
<dbReference type="OrthoDB" id="123763at2759"/>
<dbReference type="EMBL" id="KI914077">
    <property type="protein sequence ID" value="ETV90160.1"/>
    <property type="molecule type" value="Genomic_DNA"/>
</dbReference>
<protein>
    <recommendedName>
        <fullName evidence="2">Retrotransposon gag domain-containing protein</fullName>
    </recommendedName>
</protein>
<proteinExistence type="predicted"/>
<dbReference type="CDD" id="cd00303">
    <property type="entry name" value="retropepsin_like"/>
    <property type="match status" value="1"/>
</dbReference>
<reference evidence="1" key="1">
    <citation type="submission" date="2013-12" db="EMBL/GenBank/DDBJ databases">
        <title>The Genome Sequence of Aphanomyces invadans NJM9701.</title>
        <authorList>
            <consortium name="The Broad Institute Genomics Platform"/>
            <person name="Russ C."/>
            <person name="Tyler B."/>
            <person name="van West P."/>
            <person name="Dieguez-Uribeondo J."/>
            <person name="Young S.K."/>
            <person name="Zeng Q."/>
            <person name="Gargeya S."/>
            <person name="Fitzgerald M."/>
            <person name="Abouelleil A."/>
            <person name="Alvarado L."/>
            <person name="Chapman S.B."/>
            <person name="Gainer-Dewar J."/>
            <person name="Goldberg J."/>
            <person name="Griggs A."/>
            <person name="Gujja S."/>
            <person name="Hansen M."/>
            <person name="Howarth C."/>
            <person name="Imamovic A."/>
            <person name="Ireland A."/>
            <person name="Larimer J."/>
            <person name="McCowan C."/>
            <person name="Murphy C."/>
            <person name="Pearson M."/>
            <person name="Poon T.W."/>
            <person name="Priest M."/>
            <person name="Roberts A."/>
            <person name="Saif S."/>
            <person name="Shea T."/>
            <person name="Sykes S."/>
            <person name="Wortman J."/>
            <person name="Nusbaum C."/>
            <person name="Birren B."/>
        </authorList>
    </citation>
    <scope>NUCLEOTIDE SEQUENCE [LARGE SCALE GENOMIC DNA]</scope>
    <source>
        <strain evidence="1">NJM9701</strain>
    </source>
</reference>
<name>A0A024T7Z2_9STRA</name>
<dbReference type="GeneID" id="20092054"/>
<dbReference type="eggNOG" id="ENOG502SUTW">
    <property type="taxonomic scope" value="Eukaryota"/>
</dbReference>
<sequence length="239" mass="26809">MYLSAKQGKCSIREYVHDLRFLASCVTKKSSLWEDNKVNIFMNGLNDTAARTQLFRTYLLTFEDAVRIAFAKDFSVTQTRRVKPSSLPLALGALPLILKRARAASILADREMEVLNTLSAYPASDTLILCRIGRQPSRMLSFSSRIPGYERLFLVLVDCGASENYARRASIQENRSIYDDSVQRAPAQSVVRVKTADGQVVTLPNVVVALATVVEGFAFTEPFYVIDLDDRWDLIVGMR</sequence>
<dbReference type="RefSeq" id="XP_008881206.1">
    <property type="nucleotide sequence ID" value="XM_008882984.1"/>
</dbReference>
<evidence type="ECO:0000313" key="1">
    <source>
        <dbReference type="EMBL" id="ETV90160.1"/>
    </source>
</evidence>
<evidence type="ECO:0008006" key="2">
    <source>
        <dbReference type="Google" id="ProtNLM"/>
    </source>
</evidence>
<accession>A0A024T7Z2</accession>